<evidence type="ECO:0000313" key="2">
    <source>
        <dbReference type="EMBL" id="EHR34769.1"/>
    </source>
</evidence>
<dbReference type="HOGENOM" id="CLU_2301343_0_0_9"/>
<gene>
    <name evidence="2" type="ORF">HMPREF9703_00377</name>
</gene>
<feature type="transmembrane region" description="Helical" evidence="1">
    <location>
        <begin position="7"/>
        <end position="27"/>
    </location>
</feature>
<keyword evidence="1" id="KW-0812">Transmembrane</keyword>
<keyword evidence="1" id="KW-0472">Membrane</keyword>
<dbReference type="GeneID" id="42693853"/>
<evidence type="ECO:0000313" key="3">
    <source>
        <dbReference type="Proteomes" id="UP000003599"/>
    </source>
</evidence>
<dbReference type="EMBL" id="AGEF01000003">
    <property type="protein sequence ID" value="EHR34769.1"/>
    <property type="molecule type" value="Genomic_DNA"/>
</dbReference>
<feature type="transmembrane region" description="Helical" evidence="1">
    <location>
        <begin position="71"/>
        <end position="93"/>
    </location>
</feature>
<evidence type="ECO:0000256" key="1">
    <source>
        <dbReference type="SAM" id="Phobius"/>
    </source>
</evidence>
<comment type="caution">
    <text evidence="2">The sequence shown here is derived from an EMBL/GenBank/DDBJ whole genome shotgun (WGS) entry which is preliminary data.</text>
</comment>
<sequence length="100" mass="12225">MKKYEKILFRAFYLFIGSLFFIGYWYFVEEYMSYSATKFPMIVLTTYLFVSLPIFPFSVDRMEFKDDYGIRIHRIILPVLYILSPVILIYDILKNKNWRC</sequence>
<proteinExistence type="predicted"/>
<reference evidence="2 3" key="1">
    <citation type="submission" date="2012-01" db="EMBL/GenBank/DDBJ databases">
        <title>The Genome Sequence of Dolosigranulum pigrum ATCC 51524.</title>
        <authorList>
            <consortium name="The Broad Institute Genome Sequencing Platform"/>
            <person name="Earl A."/>
            <person name="Ward D."/>
            <person name="Feldgarden M."/>
            <person name="Gevers D."/>
            <person name="Huys G."/>
            <person name="Young S.K."/>
            <person name="Zeng Q."/>
            <person name="Gargeya S."/>
            <person name="Fitzgerald M."/>
            <person name="Haas B."/>
            <person name="Abouelleil A."/>
            <person name="Alvarado L."/>
            <person name="Arachchi H.M."/>
            <person name="Berlin A."/>
            <person name="Chapman S.B."/>
            <person name="Gearin G."/>
            <person name="Goldberg J."/>
            <person name="Griggs A."/>
            <person name="Gujja S."/>
            <person name="Hansen M."/>
            <person name="Heiman D."/>
            <person name="Howarth C."/>
            <person name="Larimer J."/>
            <person name="Lui A."/>
            <person name="MacDonald P.J.P."/>
            <person name="McCowen C."/>
            <person name="Montmayeur A."/>
            <person name="Murphy C."/>
            <person name="Neiman D."/>
            <person name="Pearson M."/>
            <person name="Priest M."/>
            <person name="Roberts A."/>
            <person name="Saif S."/>
            <person name="Shea T."/>
            <person name="Sisk P."/>
            <person name="Stolte C."/>
            <person name="Sykes S."/>
            <person name="Wortman J."/>
            <person name="Nusbaum C."/>
            <person name="Birren B."/>
        </authorList>
    </citation>
    <scope>NUCLEOTIDE SEQUENCE [LARGE SCALE GENOMIC DNA]</scope>
    <source>
        <strain evidence="2 3">ATCC 51524</strain>
    </source>
</reference>
<accession>H3NCU6</accession>
<protein>
    <submittedName>
        <fullName evidence="2">Uncharacterized protein</fullName>
    </submittedName>
</protein>
<feature type="transmembrane region" description="Helical" evidence="1">
    <location>
        <begin position="39"/>
        <end position="59"/>
    </location>
</feature>
<dbReference type="Proteomes" id="UP000003599">
    <property type="component" value="Unassembled WGS sequence"/>
</dbReference>
<keyword evidence="3" id="KW-1185">Reference proteome</keyword>
<dbReference type="AlphaFoldDB" id="H3NCU6"/>
<keyword evidence="1" id="KW-1133">Transmembrane helix</keyword>
<organism evidence="2 3">
    <name type="scientific">Dolosigranulum pigrum ATCC 51524</name>
    <dbReference type="NCBI Taxonomy" id="883103"/>
    <lineage>
        <taxon>Bacteria</taxon>
        <taxon>Bacillati</taxon>
        <taxon>Bacillota</taxon>
        <taxon>Bacilli</taxon>
        <taxon>Lactobacillales</taxon>
        <taxon>Carnobacteriaceae</taxon>
        <taxon>Dolosigranulum</taxon>
    </lineage>
</organism>
<dbReference type="RefSeq" id="WP_004635111.1">
    <property type="nucleotide sequence ID" value="NZ_JH601103.1"/>
</dbReference>
<name>H3NCU6_9LACT</name>